<dbReference type="Gene3D" id="3.40.50.720">
    <property type="entry name" value="NAD(P)-binding Rossmann-like Domain"/>
    <property type="match status" value="1"/>
</dbReference>
<organism evidence="1 2">
    <name type="scientific">Callosobruchus maculatus</name>
    <name type="common">Southern cowpea weevil</name>
    <name type="synonym">Pulse bruchid</name>
    <dbReference type="NCBI Taxonomy" id="64391"/>
    <lineage>
        <taxon>Eukaryota</taxon>
        <taxon>Metazoa</taxon>
        <taxon>Ecdysozoa</taxon>
        <taxon>Arthropoda</taxon>
        <taxon>Hexapoda</taxon>
        <taxon>Insecta</taxon>
        <taxon>Pterygota</taxon>
        <taxon>Neoptera</taxon>
        <taxon>Endopterygota</taxon>
        <taxon>Coleoptera</taxon>
        <taxon>Polyphaga</taxon>
        <taxon>Cucujiformia</taxon>
        <taxon>Chrysomeloidea</taxon>
        <taxon>Chrysomelidae</taxon>
        <taxon>Bruchinae</taxon>
        <taxon>Bruchini</taxon>
        <taxon>Callosobruchus</taxon>
    </lineage>
</organism>
<sequence length="88" mass="9533">MALAVNGRIHGKFLFSKVNYPCLGGYQSPDCSNRPSFKSQRRNYANCDEDNPIKCKVAIVTGGARGIGYHIADKLLAAGAQVIISFVE</sequence>
<protein>
    <submittedName>
        <fullName evidence="1">Uncharacterized protein</fullName>
    </submittedName>
</protein>
<keyword evidence="2" id="KW-1185">Reference proteome</keyword>
<dbReference type="Pfam" id="PF00106">
    <property type="entry name" value="adh_short"/>
    <property type="match status" value="1"/>
</dbReference>
<proteinExistence type="predicted"/>
<evidence type="ECO:0000313" key="1">
    <source>
        <dbReference type="EMBL" id="VEN35106.1"/>
    </source>
</evidence>
<dbReference type="AlphaFoldDB" id="A0A653BHP1"/>
<reference evidence="1 2" key="1">
    <citation type="submission" date="2019-01" db="EMBL/GenBank/DDBJ databases">
        <authorList>
            <person name="Sayadi A."/>
        </authorList>
    </citation>
    <scope>NUCLEOTIDE SEQUENCE [LARGE SCALE GENOMIC DNA]</scope>
</reference>
<evidence type="ECO:0000313" key="2">
    <source>
        <dbReference type="Proteomes" id="UP000410492"/>
    </source>
</evidence>
<dbReference type="OrthoDB" id="417891at2759"/>
<dbReference type="Proteomes" id="UP000410492">
    <property type="component" value="Unassembled WGS sequence"/>
</dbReference>
<accession>A0A653BHP1</accession>
<dbReference type="InterPro" id="IPR002347">
    <property type="entry name" value="SDR_fam"/>
</dbReference>
<name>A0A653BHP1_CALMS</name>
<dbReference type="EMBL" id="CAACVG010001227">
    <property type="protein sequence ID" value="VEN35106.1"/>
    <property type="molecule type" value="Genomic_DNA"/>
</dbReference>
<gene>
    <name evidence="1" type="ORF">CALMAC_LOCUS1100</name>
</gene>
<dbReference type="SUPFAM" id="SSF51735">
    <property type="entry name" value="NAD(P)-binding Rossmann-fold domains"/>
    <property type="match status" value="1"/>
</dbReference>
<dbReference type="InterPro" id="IPR036291">
    <property type="entry name" value="NAD(P)-bd_dom_sf"/>
</dbReference>